<feature type="region of interest" description="Disordered" evidence="1">
    <location>
        <begin position="126"/>
        <end position="209"/>
    </location>
</feature>
<keyword evidence="2" id="KW-1133">Transmembrane helix</keyword>
<feature type="compositionally biased region" description="Polar residues" evidence="1">
    <location>
        <begin position="1"/>
        <end position="33"/>
    </location>
</feature>
<evidence type="ECO:0000313" key="3">
    <source>
        <dbReference type="EMBL" id="KAK6508640.1"/>
    </source>
</evidence>
<feature type="region of interest" description="Disordered" evidence="1">
    <location>
        <begin position="1"/>
        <end position="35"/>
    </location>
</feature>
<dbReference type="Proteomes" id="UP001307849">
    <property type="component" value="Unassembled WGS sequence"/>
</dbReference>
<protein>
    <submittedName>
        <fullName evidence="3">Uncharacterized protein</fullName>
    </submittedName>
</protein>
<evidence type="ECO:0000256" key="1">
    <source>
        <dbReference type="SAM" id="MobiDB-lite"/>
    </source>
</evidence>
<comment type="caution">
    <text evidence="3">The sequence shown here is derived from an EMBL/GenBank/DDBJ whole genome shotgun (WGS) entry which is preliminary data.</text>
</comment>
<gene>
    <name evidence="3" type="ORF">TWF506_010721</name>
</gene>
<dbReference type="AlphaFoldDB" id="A0AAN8NEE8"/>
<keyword evidence="2" id="KW-0812">Transmembrane</keyword>
<proteinExistence type="predicted"/>
<organism evidence="3 4">
    <name type="scientific">Arthrobotrys conoides</name>
    <dbReference type="NCBI Taxonomy" id="74498"/>
    <lineage>
        <taxon>Eukaryota</taxon>
        <taxon>Fungi</taxon>
        <taxon>Dikarya</taxon>
        <taxon>Ascomycota</taxon>
        <taxon>Pezizomycotina</taxon>
        <taxon>Orbiliomycetes</taxon>
        <taxon>Orbiliales</taxon>
        <taxon>Orbiliaceae</taxon>
        <taxon>Arthrobotrys</taxon>
    </lineage>
</organism>
<evidence type="ECO:0000313" key="4">
    <source>
        <dbReference type="Proteomes" id="UP001307849"/>
    </source>
</evidence>
<feature type="compositionally biased region" description="Basic residues" evidence="1">
    <location>
        <begin position="137"/>
        <end position="150"/>
    </location>
</feature>
<dbReference type="EMBL" id="JAVHJM010000008">
    <property type="protein sequence ID" value="KAK6508640.1"/>
    <property type="molecule type" value="Genomic_DNA"/>
</dbReference>
<sequence length="209" mass="23046">MSSSPLASILESTLSTPTQTSSDPPQNTLSPESQAEESRMGAILITVLTGLGVLTIAIALIRGCIRKCRGERVDGRNEWNPPTPPPEAYDNNWTQYRAFPGRPVTVISNGRMQRLSLGRIPREARAEMGIITSPRPVARRSGSRRSRRVRRESPERSPSPMERPRPETRSMEPPPPPPPSVTSDTSDKPPGYRYGDGPPTYEAAWDGYV</sequence>
<feature type="region of interest" description="Disordered" evidence="1">
    <location>
        <begin position="73"/>
        <end position="93"/>
    </location>
</feature>
<keyword evidence="4" id="KW-1185">Reference proteome</keyword>
<reference evidence="3 4" key="1">
    <citation type="submission" date="2019-10" db="EMBL/GenBank/DDBJ databases">
        <authorList>
            <person name="Palmer J.M."/>
        </authorList>
    </citation>
    <scope>NUCLEOTIDE SEQUENCE [LARGE SCALE GENOMIC DNA]</scope>
    <source>
        <strain evidence="3 4">TWF506</strain>
    </source>
</reference>
<feature type="transmembrane region" description="Helical" evidence="2">
    <location>
        <begin position="40"/>
        <end position="61"/>
    </location>
</feature>
<evidence type="ECO:0000256" key="2">
    <source>
        <dbReference type="SAM" id="Phobius"/>
    </source>
</evidence>
<accession>A0AAN8NEE8</accession>
<keyword evidence="2" id="KW-0472">Membrane</keyword>
<name>A0AAN8NEE8_9PEZI</name>